<keyword evidence="3" id="KW-1185">Reference proteome</keyword>
<feature type="region of interest" description="Disordered" evidence="1">
    <location>
        <begin position="134"/>
        <end position="160"/>
    </location>
</feature>
<proteinExistence type="predicted"/>
<dbReference type="Proteomes" id="UP001497516">
    <property type="component" value="Chromosome 3"/>
</dbReference>
<evidence type="ECO:0000256" key="1">
    <source>
        <dbReference type="SAM" id="MobiDB-lite"/>
    </source>
</evidence>
<dbReference type="EMBL" id="OZ034816">
    <property type="protein sequence ID" value="CAL1374985.1"/>
    <property type="molecule type" value="Genomic_DNA"/>
</dbReference>
<organism evidence="2 3">
    <name type="scientific">Linum trigynum</name>
    <dbReference type="NCBI Taxonomy" id="586398"/>
    <lineage>
        <taxon>Eukaryota</taxon>
        <taxon>Viridiplantae</taxon>
        <taxon>Streptophyta</taxon>
        <taxon>Embryophyta</taxon>
        <taxon>Tracheophyta</taxon>
        <taxon>Spermatophyta</taxon>
        <taxon>Magnoliopsida</taxon>
        <taxon>eudicotyledons</taxon>
        <taxon>Gunneridae</taxon>
        <taxon>Pentapetalae</taxon>
        <taxon>rosids</taxon>
        <taxon>fabids</taxon>
        <taxon>Malpighiales</taxon>
        <taxon>Linaceae</taxon>
        <taxon>Linum</taxon>
    </lineage>
</organism>
<evidence type="ECO:0000313" key="2">
    <source>
        <dbReference type="EMBL" id="CAL1374985.1"/>
    </source>
</evidence>
<sequence length="160" mass="17827">MAMPMISREGCGGGGGGHYSPPSSFRHMLKSSICCFTPVGQLPHEILDPEEEDDYTDKPAVRSSCDLEIREMCRRGFGGRRSGGGRNRRRYRSEDFRYDPASYSLNFEDEAHREDELALSGFAARLPATPDRYSVAESWKGSKAPSAAEGGRRREVTVWS</sequence>
<dbReference type="AlphaFoldDB" id="A0AAV2DNB1"/>
<evidence type="ECO:0000313" key="3">
    <source>
        <dbReference type="Proteomes" id="UP001497516"/>
    </source>
</evidence>
<dbReference type="PANTHER" id="PTHR33168">
    <property type="entry name" value="STRESS INDUCED PROTEIN-RELATED"/>
    <property type="match status" value="1"/>
</dbReference>
<feature type="compositionally biased region" description="Basic and acidic residues" evidence="1">
    <location>
        <begin position="150"/>
        <end position="160"/>
    </location>
</feature>
<name>A0AAV2DNB1_9ROSI</name>
<protein>
    <submittedName>
        <fullName evidence="2">Uncharacterized protein</fullName>
    </submittedName>
</protein>
<gene>
    <name evidence="2" type="ORF">LTRI10_LOCUS16816</name>
</gene>
<accession>A0AAV2DNB1</accession>
<reference evidence="2 3" key="1">
    <citation type="submission" date="2024-04" db="EMBL/GenBank/DDBJ databases">
        <authorList>
            <person name="Fracassetti M."/>
        </authorList>
    </citation>
    <scope>NUCLEOTIDE SEQUENCE [LARGE SCALE GENOMIC DNA]</scope>
</reference>